<dbReference type="SUPFAM" id="SSF160719">
    <property type="entry name" value="gpW/gp25-like"/>
    <property type="match status" value="1"/>
</dbReference>
<name>A0ABT8DA61_9RHOB</name>
<evidence type="ECO:0000259" key="1">
    <source>
        <dbReference type="Pfam" id="PF04965"/>
    </source>
</evidence>
<dbReference type="Pfam" id="PF04965">
    <property type="entry name" value="GPW_gp25"/>
    <property type="match status" value="1"/>
</dbReference>
<proteinExistence type="predicted"/>
<feature type="domain" description="IraD/Gp25-like" evidence="1">
    <location>
        <begin position="16"/>
        <end position="118"/>
    </location>
</feature>
<reference evidence="3" key="1">
    <citation type="journal article" date="2019" name="Int. J. Syst. Evol. Microbiol.">
        <title>The Global Catalogue of Microorganisms (GCM) 10K type strain sequencing project: providing services to taxonomists for standard genome sequencing and annotation.</title>
        <authorList>
            <consortium name="The Broad Institute Genomics Platform"/>
            <consortium name="The Broad Institute Genome Sequencing Center for Infectious Disease"/>
            <person name="Wu L."/>
            <person name="Ma J."/>
        </authorList>
    </citation>
    <scope>NUCLEOTIDE SEQUENCE [LARGE SCALE GENOMIC DNA]</scope>
    <source>
        <strain evidence="3">CECT 8482</strain>
    </source>
</reference>
<gene>
    <name evidence="2" type="ORF">QWZ10_21450</name>
</gene>
<organism evidence="2 3">
    <name type="scientific">Paracoccus cavernae</name>
    <dbReference type="NCBI Taxonomy" id="1571207"/>
    <lineage>
        <taxon>Bacteria</taxon>
        <taxon>Pseudomonadati</taxon>
        <taxon>Pseudomonadota</taxon>
        <taxon>Alphaproteobacteria</taxon>
        <taxon>Rhodobacterales</taxon>
        <taxon>Paracoccaceae</taxon>
        <taxon>Paracoccus</taxon>
    </lineage>
</organism>
<comment type="caution">
    <text evidence="2">The sequence shown here is derived from an EMBL/GenBank/DDBJ whole genome shotgun (WGS) entry which is preliminary data.</text>
</comment>
<dbReference type="PANTHER" id="PTHR38595:SF1">
    <property type="entry name" value="TYPE VI SECRETION SYSTEM COMPONENT TSSE1"/>
    <property type="match status" value="1"/>
</dbReference>
<dbReference type="PANTHER" id="PTHR38595">
    <property type="entry name" value="CYTOPLASMIC PROTEIN-RELATED"/>
    <property type="match status" value="1"/>
</dbReference>
<sequence length="145" mass="16564">MTTRSQKRREGASDAALRRDLARDVASLMNTIRLDTVSDLDDAPYVRDSIVNFGFQDLESLWKSHMSMTEVASAIRTALIRNEPRLRPQTLEVRIKEEDPSPDQRVTFEIFGEMISSPTDISMEFLAEVDPSLGKIQMKRMQDET</sequence>
<evidence type="ECO:0000313" key="3">
    <source>
        <dbReference type="Proteomes" id="UP001243846"/>
    </source>
</evidence>
<protein>
    <submittedName>
        <fullName evidence="2">GPW/gp25 family protein</fullName>
    </submittedName>
</protein>
<keyword evidence="3" id="KW-1185">Reference proteome</keyword>
<dbReference type="EMBL" id="JAUFRC010000002">
    <property type="protein sequence ID" value="MDN3713673.1"/>
    <property type="molecule type" value="Genomic_DNA"/>
</dbReference>
<dbReference type="InterPro" id="IPR007048">
    <property type="entry name" value="IraD/Gp25-like"/>
</dbReference>
<accession>A0ABT8DA61</accession>
<dbReference type="RefSeq" id="WP_377788189.1">
    <property type="nucleotide sequence ID" value="NZ_JBHUOC010000006.1"/>
</dbReference>
<dbReference type="InterPro" id="IPR053176">
    <property type="entry name" value="T6SS_TssE1-like"/>
</dbReference>
<dbReference type="Proteomes" id="UP001243846">
    <property type="component" value="Unassembled WGS sequence"/>
</dbReference>
<evidence type="ECO:0000313" key="2">
    <source>
        <dbReference type="EMBL" id="MDN3713673.1"/>
    </source>
</evidence>